<dbReference type="AlphaFoldDB" id="A0A087TV21"/>
<reference evidence="2 3" key="1">
    <citation type="submission" date="2013-11" db="EMBL/GenBank/DDBJ databases">
        <title>Genome sequencing of Stegodyphus mimosarum.</title>
        <authorList>
            <person name="Bechsgaard J."/>
        </authorList>
    </citation>
    <scope>NUCLEOTIDE SEQUENCE [LARGE SCALE GENOMIC DNA]</scope>
</reference>
<evidence type="ECO:0000313" key="3">
    <source>
        <dbReference type="Proteomes" id="UP000054359"/>
    </source>
</evidence>
<name>A0A087TV21_STEMI</name>
<accession>A0A087TV21</accession>
<evidence type="ECO:0000313" key="2">
    <source>
        <dbReference type="EMBL" id="KFM68960.1"/>
    </source>
</evidence>
<evidence type="ECO:0000256" key="1">
    <source>
        <dbReference type="SAM" id="Phobius"/>
    </source>
</evidence>
<protein>
    <submittedName>
        <fullName evidence="2">Uncharacterized protein</fullName>
    </submittedName>
</protein>
<gene>
    <name evidence="2" type="ORF">X975_04496</name>
</gene>
<keyword evidence="3" id="KW-1185">Reference proteome</keyword>
<keyword evidence="1" id="KW-0472">Membrane</keyword>
<keyword evidence="1" id="KW-1133">Transmembrane helix</keyword>
<feature type="non-terminal residue" evidence="2">
    <location>
        <position position="62"/>
    </location>
</feature>
<keyword evidence="1" id="KW-0812">Transmembrane</keyword>
<sequence>MVYSQLVTKVIFKSSWNDCAGIAFILFCYNLQLITIFIISIIIQSVFSHTVIFRTIKRMEFS</sequence>
<dbReference type="EMBL" id="KK116857">
    <property type="protein sequence ID" value="KFM68960.1"/>
    <property type="molecule type" value="Genomic_DNA"/>
</dbReference>
<proteinExistence type="predicted"/>
<feature type="transmembrane region" description="Helical" evidence="1">
    <location>
        <begin position="20"/>
        <end position="53"/>
    </location>
</feature>
<dbReference type="Proteomes" id="UP000054359">
    <property type="component" value="Unassembled WGS sequence"/>
</dbReference>
<organism evidence="2 3">
    <name type="scientific">Stegodyphus mimosarum</name>
    <name type="common">African social velvet spider</name>
    <dbReference type="NCBI Taxonomy" id="407821"/>
    <lineage>
        <taxon>Eukaryota</taxon>
        <taxon>Metazoa</taxon>
        <taxon>Ecdysozoa</taxon>
        <taxon>Arthropoda</taxon>
        <taxon>Chelicerata</taxon>
        <taxon>Arachnida</taxon>
        <taxon>Araneae</taxon>
        <taxon>Araneomorphae</taxon>
        <taxon>Entelegynae</taxon>
        <taxon>Eresoidea</taxon>
        <taxon>Eresidae</taxon>
        <taxon>Stegodyphus</taxon>
    </lineage>
</organism>